<dbReference type="AlphaFoldDB" id="A0A7J6C949"/>
<feature type="transmembrane region" description="Helical" evidence="10">
    <location>
        <begin position="63"/>
        <end position="87"/>
    </location>
</feature>
<dbReference type="GO" id="GO:0031783">
    <property type="term" value="F:type 5 melanocortin receptor binding"/>
    <property type="evidence" value="ECO:0007669"/>
    <property type="project" value="TreeGrafter"/>
</dbReference>
<keyword evidence="5 10" id="KW-0812">Transmembrane</keyword>
<comment type="similarity">
    <text evidence="3">Belongs to the MRAP family.</text>
</comment>
<dbReference type="EMBL" id="JAAMOB010000015">
    <property type="protein sequence ID" value="KAF4103829.1"/>
    <property type="molecule type" value="Genomic_DNA"/>
</dbReference>
<evidence type="ECO:0000256" key="6">
    <source>
        <dbReference type="ARBA" id="ARBA00022824"/>
    </source>
</evidence>
<evidence type="ECO:0000256" key="4">
    <source>
        <dbReference type="ARBA" id="ARBA00022475"/>
    </source>
</evidence>
<gene>
    <name evidence="11" type="ORF">G5714_014816</name>
</gene>
<dbReference type="PANTHER" id="PTHR28675">
    <property type="entry name" value="MELANOCORTIN-2 RECEPTOR ACCESSORY PROTEIN 2"/>
    <property type="match status" value="1"/>
</dbReference>
<dbReference type="GO" id="GO:0106070">
    <property type="term" value="P:regulation of adenylate cyclase-activating G protein-coupled receptor signaling pathway"/>
    <property type="evidence" value="ECO:0007669"/>
    <property type="project" value="TreeGrafter"/>
</dbReference>
<dbReference type="GO" id="GO:0030545">
    <property type="term" value="F:signaling receptor regulator activity"/>
    <property type="evidence" value="ECO:0007669"/>
    <property type="project" value="TreeGrafter"/>
</dbReference>
<keyword evidence="7 10" id="KW-1133">Transmembrane helix</keyword>
<name>A0A7J6C949_9TELE</name>
<dbReference type="GO" id="GO:0005886">
    <property type="term" value="C:plasma membrane"/>
    <property type="evidence" value="ECO:0007669"/>
    <property type="project" value="UniProtKB-SubCell"/>
</dbReference>
<evidence type="ECO:0000256" key="9">
    <source>
        <dbReference type="SAM" id="MobiDB-lite"/>
    </source>
</evidence>
<organism evidence="11 12">
    <name type="scientific">Onychostoma macrolepis</name>
    <dbReference type="NCBI Taxonomy" id="369639"/>
    <lineage>
        <taxon>Eukaryota</taxon>
        <taxon>Metazoa</taxon>
        <taxon>Chordata</taxon>
        <taxon>Craniata</taxon>
        <taxon>Vertebrata</taxon>
        <taxon>Euteleostomi</taxon>
        <taxon>Actinopterygii</taxon>
        <taxon>Neopterygii</taxon>
        <taxon>Teleostei</taxon>
        <taxon>Ostariophysi</taxon>
        <taxon>Cypriniformes</taxon>
        <taxon>Cyprinidae</taxon>
        <taxon>Acrossocheilinae</taxon>
        <taxon>Onychostoma</taxon>
    </lineage>
</organism>
<dbReference type="PANTHER" id="PTHR28675:SF2">
    <property type="entry name" value="MELANOCORTIN-2 RECEPTOR ACCESSORY PROTEIN"/>
    <property type="match status" value="1"/>
</dbReference>
<keyword evidence="4" id="KW-1003">Cell membrane</keyword>
<dbReference type="GO" id="GO:0031780">
    <property type="term" value="F:corticotropin hormone receptor binding"/>
    <property type="evidence" value="ECO:0007669"/>
    <property type="project" value="TreeGrafter"/>
</dbReference>
<comment type="subcellular location">
    <subcellularLocation>
        <location evidence="1">Cell membrane</location>
        <topology evidence="1">Single-pass membrane protein</topology>
    </subcellularLocation>
    <subcellularLocation>
        <location evidence="2">Endoplasmic reticulum membrane</location>
        <topology evidence="2">Single-pass membrane protein</topology>
    </subcellularLocation>
</comment>
<evidence type="ECO:0008006" key="13">
    <source>
        <dbReference type="Google" id="ProtNLM"/>
    </source>
</evidence>
<sequence length="118" mass="13984">MGGIEGLTSVRLLLPSQIHTESQNRKTMKNSTKSSEYVWDYEYYYDYIDPVFVNASTLKYNRYSIVIIFWIILAAFIGFFFLILWFISHSRQLPRGPRVKKSGLPLMKSYRSPQKRFK</sequence>
<accession>A0A7J6C949</accession>
<dbReference type="GO" id="GO:0005789">
    <property type="term" value="C:endoplasmic reticulum membrane"/>
    <property type="evidence" value="ECO:0007669"/>
    <property type="project" value="UniProtKB-SubCell"/>
</dbReference>
<proteinExistence type="inferred from homology"/>
<dbReference type="InterPro" id="IPR028111">
    <property type="entry name" value="MRAP"/>
</dbReference>
<dbReference type="GO" id="GO:0070996">
    <property type="term" value="F:type 1 melanocortin receptor binding"/>
    <property type="evidence" value="ECO:0007669"/>
    <property type="project" value="TreeGrafter"/>
</dbReference>
<evidence type="ECO:0000313" key="11">
    <source>
        <dbReference type="EMBL" id="KAF4103829.1"/>
    </source>
</evidence>
<evidence type="ECO:0000313" key="12">
    <source>
        <dbReference type="Proteomes" id="UP000579812"/>
    </source>
</evidence>
<keyword evidence="6" id="KW-0256">Endoplasmic reticulum</keyword>
<reference evidence="11 12" key="1">
    <citation type="submission" date="2020-04" db="EMBL/GenBank/DDBJ databases">
        <title>Chromosome-level genome assembly of a cyprinid fish Onychostoma macrolepis by integration of Nanopore Sequencing, Bionano and Hi-C technology.</title>
        <authorList>
            <person name="Wang D."/>
        </authorList>
    </citation>
    <scope>NUCLEOTIDE SEQUENCE [LARGE SCALE GENOMIC DNA]</scope>
    <source>
        <strain evidence="11">SWU-2019</strain>
        <tissue evidence="11">Muscle</tissue>
    </source>
</reference>
<comment type="caution">
    <text evidence="11">The sequence shown here is derived from an EMBL/GenBank/DDBJ whole genome shotgun (WGS) entry which is preliminary data.</text>
</comment>
<evidence type="ECO:0000256" key="5">
    <source>
        <dbReference type="ARBA" id="ARBA00022692"/>
    </source>
</evidence>
<feature type="region of interest" description="Disordered" evidence="9">
    <location>
        <begin position="94"/>
        <end position="118"/>
    </location>
</feature>
<dbReference type="GO" id="GO:0031782">
    <property type="term" value="F:type 4 melanocortin receptor binding"/>
    <property type="evidence" value="ECO:0007669"/>
    <property type="project" value="TreeGrafter"/>
</dbReference>
<dbReference type="Proteomes" id="UP000579812">
    <property type="component" value="Unassembled WGS sequence"/>
</dbReference>
<evidence type="ECO:0000256" key="1">
    <source>
        <dbReference type="ARBA" id="ARBA00004162"/>
    </source>
</evidence>
<evidence type="ECO:0000256" key="7">
    <source>
        <dbReference type="ARBA" id="ARBA00022989"/>
    </source>
</evidence>
<keyword evidence="8 10" id="KW-0472">Membrane</keyword>
<dbReference type="Pfam" id="PF15183">
    <property type="entry name" value="MRAP"/>
    <property type="match status" value="1"/>
</dbReference>
<evidence type="ECO:0000256" key="2">
    <source>
        <dbReference type="ARBA" id="ARBA00004389"/>
    </source>
</evidence>
<dbReference type="GO" id="GO:0031781">
    <property type="term" value="F:type 3 melanocortin receptor binding"/>
    <property type="evidence" value="ECO:0007669"/>
    <property type="project" value="TreeGrafter"/>
</dbReference>
<evidence type="ECO:0000256" key="10">
    <source>
        <dbReference type="SAM" id="Phobius"/>
    </source>
</evidence>
<keyword evidence="12" id="KW-1185">Reference proteome</keyword>
<protein>
    <recommendedName>
        <fullName evidence="13">Melanocortin-2 receptor accessory protein</fullName>
    </recommendedName>
</protein>
<dbReference type="GO" id="GO:0072659">
    <property type="term" value="P:protein localization to plasma membrane"/>
    <property type="evidence" value="ECO:0007669"/>
    <property type="project" value="TreeGrafter"/>
</dbReference>
<evidence type="ECO:0000256" key="3">
    <source>
        <dbReference type="ARBA" id="ARBA00010063"/>
    </source>
</evidence>
<evidence type="ECO:0000256" key="8">
    <source>
        <dbReference type="ARBA" id="ARBA00023136"/>
    </source>
</evidence>